<accession>A0AA95HCG9</accession>
<evidence type="ECO:0000256" key="1">
    <source>
        <dbReference type="SAM" id="Phobius"/>
    </source>
</evidence>
<feature type="transmembrane region" description="Helical" evidence="1">
    <location>
        <begin position="39"/>
        <end position="60"/>
    </location>
</feature>
<reference evidence="2" key="1">
    <citation type="journal article" date="2023" name="Int. J. Mol. Sci.">
        <title>Metagenomics Revealed a New Genus 'Candidatus Thiocaldithrix dubininis' gen. nov., sp. nov. and a New Species 'Candidatus Thiothrix putei' sp. nov. in the Family Thiotrichaceae, Some Members of Which Have Traits of Both Na+- and H+-Motive Energetics.</title>
        <authorList>
            <person name="Ravin N.V."/>
            <person name="Muntyan M.S."/>
            <person name="Smolyakov D.D."/>
            <person name="Rudenko T.S."/>
            <person name="Beletsky A.V."/>
            <person name="Mardanov A.V."/>
            <person name="Grabovich M.Y."/>
        </authorList>
    </citation>
    <scope>NUCLEOTIDE SEQUENCE</scope>
    <source>
        <strain evidence="2">GKL-02</strain>
    </source>
</reference>
<keyword evidence="1" id="KW-0812">Transmembrane</keyword>
<protein>
    <submittedName>
        <fullName evidence="2">Uncharacterized protein</fullName>
    </submittedName>
</protein>
<proteinExistence type="predicted"/>
<sequence length="378" mass="44184">MDSHGLLLFLLWLALAVGIILFVRWLSHFLSKFKLPNDTRLLILIAFTGTLVIAALNFLWKQGDKQPAPPVTTDGTASTQPPKTGLDLDTYESTAYPALYGLRQDMLKQIADLHTFFGNVRQWAEHMPEQRRFLQTIIDIRWEQQQQLRKAYQEIDRSRRAFWLHYHTGEDRHVRKMFDEEALRLQKRIQNALGDSRAFQLEEADAIREHLRKAGENLKAAILPKPKKGQTRADQFAPYSDHNRQVLLETLTRKQENSILPNLNKLQQEEAQIRSKLAYMLEYQKVNTDLQQEVNQLILAWNDALIYNQYAQYRLLFATETLETALLLNTLPDNRDYAWLLKQLRELAPTVLAQAEAERDVAAYSYNPDIEQRYRKPR</sequence>
<dbReference type="EMBL" id="CP124756">
    <property type="protein sequence ID" value="WGZ94731.1"/>
    <property type="molecule type" value="Genomic_DNA"/>
</dbReference>
<organism evidence="2">
    <name type="scientific">Candidatus Thiothrix putei</name>
    <dbReference type="NCBI Taxonomy" id="3080811"/>
    <lineage>
        <taxon>Bacteria</taxon>
        <taxon>Pseudomonadati</taxon>
        <taxon>Pseudomonadota</taxon>
        <taxon>Gammaproteobacteria</taxon>
        <taxon>Thiotrichales</taxon>
        <taxon>Thiotrichaceae</taxon>
        <taxon>Thiothrix</taxon>
    </lineage>
</organism>
<keyword evidence="1" id="KW-1133">Transmembrane helix</keyword>
<gene>
    <name evidence="2" type="ORF">QJT81_01690</name>
</gene>
<evidence type="ECO:0000313" key="2">
    <source>
        <dbReference type="EMBL" id="WGZ94731.1"/>
    </source>
</evidence>
<keyword evidence="1" id="KW-0472">Membrane</keyword>
<reference evidence="2" key="2">
    <citation type="submission" date="2023-04" db="EMBL/GenBank/DDBJ databases">
        <authorList>
            <person name="Beletskiy A.V."/>
            <person name="Mardanov A.V."/>
            <person name="Ravin N.V."/>
        </authorList>
    </citation>
    <scope>NUCLEOTIDE SEQUENCE</scope>
    <source>
        <strain evidence="2">GKL-02</strain>
    </source>
</reference>
<feature type="transmembrane region" description="Helical" evidence="1">
    <location>
        <begin position="6"/>
        <end position="27"/>
    </location>
</feature>
<dbReference type="KEGG" id="tput:QJT81_01690"/>
<dbReference type="Proteomes" id="UP001301326">
    <property type="component" value="Chromosome"/>
</dbReference>
<dbReference type="AlphaFoldDB" id="A0AA95HCG9"/>
<name>A0AA95HCG9_9GAMM</name>